<dbReference type="PANTHER" id="PTHR30328">
    <property type="entry name" value="TRANSCRIPTIONAL REPRESSOR"/>
    <property type="match status" value="1"/>
</dbReference>
<proteinExistence type="predicted"/>
<keyword evidence="1 2" id="KW-0238">DNA-binding</keyword>
<dbReference type="PRINTS" id="PR00455">
    <property type="entry name" value="HTHTETR"/>
</dbReference>
<dbReference type="EMBL" id="JBBLZC010000002">
    <property type="protein sequence ID" value="MEK0082103.1"/>
    <property type="molecule type" value="Genomic_DNA"/>
</dbReference>
<feature type="DNA-binding region" description="H-T-H motif" evidence="2">
    <location>
        <begin position="45"/>
        <end position="64"/>
    </location>
</feature>
<keyword evidence="5" id="KW-1185">Reference proteome</keyword>
<dbReference type="PANTHER" id="PTHR30328:SF54">
    <property type="entry name" value="HTH-TYPE TRANSCRIPTIONAL REPRESSOR SCO4008"/>
    <property type="match status" value="1"/>
</dbReference>
<sequence length="218" mass="24415">MSSTARLAPVPPARRLKTRIGEANESRILDAALSVFARLGFAGARVDQIAEAAGMSKANLLYYFRTKEDLYRAVLTRTLDMWLEPLRELDADSDPGTALGHYIARKLEYSRLQPEASRLFAMEIMQGAPVLSCVLATDLADLVERKVRTIERWIEDGRLAPVEPHHLIFMLWATTQHYADFAAQIRTLTGKDLSDDAFFEEARQAIVTTILKGVLPRG</sequence>
<dbReference type="SUPFAM" id="SSF48498">
    <property type="entry name" value="Tetracyclin repressor-like, C-terminal domain"/>
    <property type="match status" value="1"/>
</dbReference>
<name>A0ABU8XLP9_9PROT</name>
<dbReference type="InterPro" id="IPR036271">
    <property type="entry name" value="Tet_transcr_reg_TetR-rel_C_sf"/>
</dbReference>
<dbReference type="InterPro" id="IPR050109">
    <property type="entry name" value="HTH-type_TetR-like_transc_reg"/>
</dbReference>
<reference evidence="4 5" key="1">
    <citation type="submission" date="2024-01" db="EMBL/GenBank/DDBJ databases">
        <title>Multi-omics insights into the function and evolution of sodium benzoate biodegradation pathways in Benzoatithermus flavus gen. nov., sp. nov. from hot spring.</title>
        <authorList>
            <person name="Hu C.-J."/>
            <person name="Li W.-J."/>
        </authorList>
    </citation>
    <scope>NUCLEOTIDE SEQUENCE [LARGE SCALE GENOMIC DNA]</scope>
    <source>
        <strain evidence="4 5">SYSU G07066</strain>
    </source>
</reference>
<gene>
    <name evidence="4" type="primary">rutR</name>
    <name evidence="4" type="ORF">U1T56_02985</name>
</gene>
<organism evidence="4 5">
    <name type="scientific">Benzoatithermus flavus</name>
    <dbReference type="NCBI Taxonomy" id="3108223"/>
    <lineage>
        <taxon>Bacteria</taxon>
        <taxon>Pseudomonadati</taxon>
        <taxon>Pseudomonadota</taxon>
        <taxon>Alphaproteobacteria</taxon>
        <taxon>Geminicoccales</taxon>
        <taxon>Geminicoccaceae</taxon>
        <taxon>Benzoatithermus</taxon>
    </lineage>
</organism>
<dbReference type="SUPFAM" id="SSF46689">
    <property type="entry name" value="Homeodomain-like"/>
    <property type="match status" value="1"/>
</dbReference>
<dbReference type="InterPro" id="IPR013573">
    <property type="entry name" value="Tscrpt_reg_YcdC_C"/>
</dbReference>
<feature type="domain" description="HTH tetR-type" evidence="3">
    <location>
        <begin position="22"/>
        <end position="82"/>
    </location>
</feature>
<comment type="caution">
    <text evidence="4">The sequence shown here is derived from an EMBL/GenBank/DDBJ whole genome shotgun (WGS) entry which is preliminary data.</text>
</comment>
<evidence type="ECO:0000256" key="1">
    <source>
        <dbReference type="ARBA" id="ARBA00023125"/>
    </source>
</evidence>
<dbReference type="NCBIfam" id="NF011584">
    <property type="entry name" value="PRK15008.1"/>
    <property type="match status" value="1"/>
</dbReference>
<evidence type="ECO:0000313" key="5">
    <source>
        <dbReference type="Proteomes" id="UP001375743"/>
    </source>
</evidence>
<dbReference type="Proteomes" id="UP001375743">
    <property type="component" value="Unassembled WGS sequence"/>
</dbReference>
<dbReference type="RefSeq" id="WP_418157955.1">
    <property type="nucleotide sequence ID" value="NZ_JBBLZC010000002.1"/>
</dbReference>
<dbReference type="Pfam" id="PF08362">
    <property type="entry name" value="TetR_C_3"/>
    <property type="match status" value="1"/>
</dbReference>
<evidence type="ECO:0000256" key="2">
    <source>
        <dbReference type="PROSITE-ProRule" id="PRU00335"/>
    </source>
</evidence>
<dbReference type="Gene3D" id="1.10.357.10">
    <property type="entry name" value="Tetracycline Repressor, domain 2"/>
    <property type="match status" value="1"/>
</dbReference>
<dbReference type="InterPro" id="IPR001647">
    <property type="entry name" value="HTH_TetR"/>
</dbReference>
<accession>A0ABU8XLP9</accession>
<evidence type="ECO:0000259" key="3">
    <source>
        <dbReference type="PROSITE" id="PS50977"/>
    </source>
</evidence>
<protein>
    <submittedName>
        <fullName evidence="4">HTH-type transcriptional regulator RutR</fullName>
    </submittedName>
</protein>
<dbReference type="PROSITE" id="PS50977">
    <property type="entry name" value="HTH_TETR_2"/>
    <property type="match status" value="1"/>
</dbReference>
<dbReference type="Gene3D" id="1.10.10.60">
    <property type="entry name" value="Homeodomain-like"/>
    <property type="match status" value="1"/>
</dbReference>
<evidence type="ECO:0000313" key="4">
    <source>
        <dbReference type="EMBL" id="MEK0082103.1"/>
    </source>
</evidence>
<dbReference type="Pfam" id="PF00440">
    <property type="entry name" value="TetR_N"/>
    <property type="match status" value="1"/>
</dbReference>
<dbReference type="InterPro" id="IPR009057">
    <property type="entry name" value="Homeodomain-like_sf"/>
</dbReference>